<dbReference type="Proteomes" id="UP000295210">
    <property type="component" value="Unassembled WGS sequence"/>
</dbReference>
<sequence length="409" mass="45834">MQVLAPTRFLAKQPIFDSDLQLFGYELLFREGFENCFSGSPESATKQVMDSYLLLCMDSDPGTIFLNCTRDALVSRLVTLLPPATTVLEILEDVEPDEAVLAACSELRRKGYRFALDDFSPLPSRMPLLQFADFIKVDFQLSSAADRAAIYALVHGTNIKLLAEKVETQEEVEEARREGNTYFQGYFFSRPQVIAQRDIPPNHTTYMRLLAALSQTPLDMKSIEQLVVAEASLCYRLLRLVNSALFGLRREVQSIHNALIMIGEQEFRKLVTVALAGVLAENQQPTLISLALERARFCELLAPPIEQNSAEQYLLGLLSLVDAILESPMQQVVDSLPLRPEVKAALLGEPNFVGMPLHLRRRYEEGNWQACSDLQQVLGLTESFITQVYVDAVSWANQVLCSAREVHSA</sequence>
<protein>
    <submittedName>
        <fullName evidence="3">Diguanylate phosphodiesterase</fullName>
    </submittedName>
</protein>
<dbReference type="PANTHER" id="PTHR33525">
    <property type="match status" value="1"/>
</dbReference>
<evidence type="ECO:0000313" key="3">
    <source>
        <dbReference type="EMBL" id="TCK75369.1"/>
    </source>
</evidence>
<gene>
    <name evidence="3" type="ORF">C7378_0352</name>
</gene>
<dbReference type="InterPro" id="IPR013976">
    <property type="entry name" value="HDOD"/>
</dbReference>
<dbReference type="SUPFAM" id="SSF141868">
    <property type="entry name" value="EAL domain-like"/>
    <property type="match status" value="1"/>
</dbReference>
<dbReference type="Pfam" id="PF08668">
    <property type="entry name" value="HDOD"/>
    <property type="match status" value="1"/>
</dbReference>
<dbReference type="Pfam" id="PF00563">
    <property type="entry name" value="EAL"/>
    <property type="match status" value="1"/>
</dbReference>
<dbReference type="PANTHER" id="PTHR33525:SF4">
    <property type="entry name" value="CYCLIC DI-GMP PHOSPHODIESTERASE CDGJ"/>
    <property type="match status" value="1"/>
</dbReference>
<dbReference type="InterPro" id="IPR052340">
    <property type="entry name" value="RNase_Y/CdgJ"/>
</dbReference>
<dbReference type="Gene3D" id="3.20.20.450">
    <property type="entry name" value="EAL domain"/>
    <property type="match status" value="1"/>
</dbReference>
<accession>A0A4R1LFB7</accession>
<dbReference type="AlphaFoldDB" id="A0A4R1LFB7"/>
<dbReference type="CDD" id="cd01948">
    <property type="entry name" value="EAL"/>
    <property type="match status" value="1"/>
</dbReference>
<dbReference type="Gene3D" id="1.10.3210.10">
    <property type="entry name" value="Hypothetical protein af1432"/>
    <property type="match status" value="1"/>
</dbReference>
<dbReference type="PIRSF" id="PIRSF003180">
    <property type="entry name" value="DiGMPpdiest_YuxH"/>
    <property type="match status" value="1"/>
</dbReference>
<dbReference type="InterPro" id="IPR014408">
    <property type="entry name" value="dGMP_Pdiesterase_EAL/HD-GYP"/>
</dbReference>
<dbReference type="RefSeq" id="WP_165876589.1">
    <property type="nucleotide sequence ID" value="NZ_SMGK01000001.1"/>
</dbReference>
<evidence type="ECO:0000259" key="1">
    <source>
        <dbReference type="PROSITE" id="PS50883"/>
    </source>
</evidence>
<reference evidence="3 4" key="1">
    <citation type="submission" date="2019-03" db="EMBL/GenBank/DDBJ databases">
        <title>Genomic Encyclopedia of Type Strains, Phase IV (KMG-IV): sequencing the most valuable type-strain genomes for metagenomic binning, comparative biology and taxonomic classification.</title>
        <authorList>
            <person name="Goeker M."/>
        </authorList>
    </citation>
    <scope>NUCLEOTIDE SEQUENCE [LARGE SCALE GENOMIC DNA]</scope>
    <source>
        <strain evidence="3 4">DSM 103428</strain>
    </source>
</reference>
<dbReference type="SMART" id="SM00052">
    <property type="entry name" value="EAL"/>
    <property type="match status" value="1"/>
</dbReference>
<feature type="domain" description="EAL" evidence="1">
    <location>
        <begin position="1"/>
        <end position="205"/>
    </location>
</feature>
<keyword evidence="4" id="KW-1185">Reference proteome</keyword>
<comment type="caution">
    <text evidence="3">The sequence shown here is derived from an EMBL/GenBank/DDBJ whole genome shotgun (WGS) entry which is preliminary data.</text>
</comment>
<proteinExistence type="predicted"/>
<evidence type="ECO:0000259" key="2">
    <source>
        <dbReference type="PROSITE" id="PS51833"/>
    </source>
</evidence>
<dbReference type="PROSITE" id="PS50883">
    <property type="entry name" value="EAL"/>
    <property type="match status" value="1"/>
</dbReference>
<evidence type="ECO:0000313" key="4">
    <source>
        <dbReference type="Proteomes" id="UP000295210"/>
    </source>
</evidence>
<dbReference type="PROSITE" id="PS51833">
    <property type="entry name" value="HDOD"/>
    <property type="match status" value="1"/>
</dbReference>
<dbReference type="EMBL" id="SMGK01000001">
    <property type="protein sequence ID" value="TCK75369.1"/>
    <property type="molecule type" value="Genomic_DNA"/>
</dbReference>
<organism evidence="3 4">
    <name type="scientific">Acidipila rosea</name>
    <dbReference type="NCBI Taxonomy" id="768535"/>
    <lineage>
        <taxon>Bacteria</taxon>
        <taxon>Pseudomonadati</taxon>
        <taxon>Acidobacteriota</taxon>
        <taxon>Terriglobia</taxon>
        <taxon>Terriglobales</taxon>
        <taxon>Acidobacteriaceae</taxon>
        <taxon>Acidipila</taxon>
    </lineage>
</organism>
<dbReference type="SUPFAM" id="SSF109604">
    <property type="entry name" value="HD-domain/PDEase-like"/>
    <property type="match status" value="1"/>
</dbReference>
<dbReference type="InterPro" id="IPR035919">
    <property type="entry name" value="EAL_sf"/>
</dbReference>
<name>A0A4R1LFB7_9BACT</name>
<dbReference type="InterPro" id="IPR001633">
    <property type="entry name" value="EAL_dom"/>
</dbReference>
<feature type="domain" description="HDOD" evidence="2">
    <location>
        <begin position="199"/>
        <end position="384"/>
    </location>
</feature>